<evidence type="ECO:0000313" key="1">
    <source>
        <dbReference type="EMBL" id="NYS61980.1"/>
    </source>
</evidence>
<comment type="caution">
    <text evidence="1">The sequence shown here is derived from an EMBL/GenBank/DDBJ whole genome shotgun (WGS) entry which is preliminary data.</text>
</comment>
<dbReference type="AlphaFoldDB" id="A0A7Z0LN23"/>
<dbReference type="RefSeq" id="WP_179931245.1">
    <property type="nucleotide sequence ID" value="NZ_JACCDF010000013.1"/>
</dbReference>
<protein>
    <submittedName>
        <fullName evidence="1">Uncharacterized protein</fullName>
    </submittedName>
</protein>
<evidence type="ECO:0000313" key="2">
    <source>
        <dbReference type="Proteomes" id="UP000586119"/>
    </source>
</evidence>
<gene>
    <name evidence="1" type="ORF">HZS81_14565</name>
</gene>
<keyword evidence="2" id="KW-1185">Reference proteome</keyword>
<organism evidence="1 2">
    <name type="scientific">Vreelandella salicampi</name>
    <dbReference type="NCBI Taxonomy" id="1449798"/>
    <lineage>
        <taxon>Bacteria</taxon>
        <taxon>Pseudomonadati</taxon>
        <taxon>Pseudomonadota</taxon>
        <taxon>Gammaproteobacteria</taxon>
        <taxon>Oceanospirillales</taxon>
        <taxon>Halomonadaceae</taxon>
        <taxon>Vreelandella</taxon>
    </lineage>
</organism>
<accession>A0A7Z0LN23</accession>
<dbReference type="Proteomes" id="UP000586119">
    <property type="component" value="Unassembled WGS sequence"/>
</dbReference>
<name>A0A7Z0LN23_9GAMM</name>
<sequence>MMKLERFYTYAMIGDSVVGFAGAYTVTVTLKHDYEATPEDHMRCAEATEHYGFVAMLEAEVSVAINEHSIRIPDARTKQHAIGINVGLTSNHLDAQAAVLAHRALEKARSMVGPTTRAA</sequence>
<proteinExistence type="predicted"/>
<reference evidence="1 2" key="1">
    <citation type="journal article" date="2015" name="Int. J. Syst. Evol. Microbiol.">
        <title>Halomonas salicampi sp. nov., a halotolerant and alkalitolerant bacterium isolated from a saltern soil.</title>
        <authorList>
            <person name="Lee J.C."/>
            <person name="Kim Y.S."/>
            <person name="Yun B.S."/>
            <person name="Whang K.S."/>
        </authorList>
    </citation>
    <scope>NUCLEOTIDE SEQUENCE [LARGE SCALE GENOMIC DNA]</scope>
    <source>
        <strain evidence="1 2">BH103</strain>
    </source>
</reference>
<dbReference type="EMBL" id="JACCDF010000013">
    <property type="protein sequence ID" value="NYS61980.1"/>
    <property type="molecule type" value="Genomic_DNA"/>
</dbReference>